<dbReference type="PANTHER" id="PTHR10578:SF107">
    <property type="entry name" value="2-HYDROXYACID OXIDASE 1"/>
    <property type="match status" value="1"/>
</dbReference>
<evidence type="ECO:0000313" key="9">
    <source>
        <dbReference type="EMBL" id="KAD3455968.1"/>
    </source>
</evidence>
<feature type="binding site" evidence="7">
    <location>
        <position position="158"/>
    </location>
    <ligand>
        <name>FMN</name>
        <dbReference type="ChEBI" id="CHEBI:58210"/>
    </ligand>
</feature>
<comment type="caution">
    <text evidence="9">The sequence shown here is derived from an EMBL/GenBank/DDBJ whole genome shotgun (WGS) entry which is preliminary data.</text>
</comment>
<evidence type="ECO:0000256" key="3">
    <source>
        <dbReference type="ARBA" id="ARBA00022643"/>
    </source>
</evidence>
<dbReference type="GO" id="GO:0016491">
    <property type="term" value="F:oxidoreductase activity"/>
    <property type="evidence" value="ECO:0007669"/>
    <property type="project" value="UniProtKB-KW"/>
</dbReference>
<feature type="binding site" evidence="7">
    <location>
        <begin position="281"/>
        <end position="285"/>
    </location>
    <ligand>
        <name>FMN</name>
        <dbReference type="ChEBI" id="CHEBI:58210"/>
    </ligand>
</feature>
<dbReference type="AlphaFoldDB" id="A0A5N6MDV7"/>
<evidence type="ECO:0000256" key="1">
    <source>
        <dbReference type="ARBA" id="ARBA00001917"/>
    </source>
</evidence>
<feature type="binding site" evidence="7">
    <location>
        <position position="132"/>
    </location>
    <ligand>
        <name>glyoxylate</name>
        <dbReference type="ChEBI" id="CHEBI:36655"/>
    </ligand>
</feature>
<feature type="binding site" evidence="7">
    <location>
        <position position="226"/>
    </location>
    <ligand>
        <name>FMN</name>
        <dbReference type="ChEBI" id="CHEBI:58210"/>
    </ligand>
</feature>
<dbReference type="InterPro" id="IPR013785">
    <property type="entry name" value="Aldolase_TIM"/>
</dbReference>
<dbReference type="EMBL" id="VTFX01000006">
    <property type="protein sequence ID" value="KAD3455968.1"/>
    <property type="molecule type" value="Genomic_DNA"/>
</dbReference>
<dbReference type="RefSeq" id="WP_152273166.1">
    <property type="nucleotide sequence ID" value="NZ_VTFX01000006.1"/>
</dbReference>
<evidence type="ECO:0000256" key="5">
    <source>
        <dbReference type="ARBA" id="ARBA00024042"/>
    </source>
</evidence>
<feature type="binding site" evidence="7">
    <location>
        <position position="130"/>
    </location>
    <ligand>
        <name>FMN</name>
        <dbReference type="ChEBI" id="CHEBI:58210"/>
    </ligand>
</feature>
<evidence type="ECO:0000256" key="7">
    <source>
        <dbReference type="PIRSR" id="PIRSR000138-2"/>
    </source>
</evidence>
<evidence type="ECO:0000259" key="8">
    <source>
        <dbReference type="PROSITE" id="PS51349"/>
    </source>
</evidence>
<protein>
    <submittedName>
        <fullName evidence="9">Alpha-hydroxy-acid oxidizing enzyme</fullName>
    </submittedName>
</protein>
<feature type="binding site" evidence="7">
    <location>
        <position position="253"/>
    </location>
    <ligand>
        <name>glyoxylate</name>
        <dbReference type="ChEBI" id="CHEBI:36655"/>
    </ligand>
</feature>
<evidence type="ECO:0000256" key="2">
    <source>
        <dbReference type="ARBA" id="ARBA00022630"/>
    </source>
</evidence>
<organism evidence="9 10">
    <name type="scientific">Arthrobacter yangruifuii</name>
    <dbReference type="NCBI Taxonomy" id="2606616"/>
    <lineage>
        <taxon>Bacteria</taxon>
        <taxon>Bacillati</taxon>
        <taxon>Actinomycetota</taxon>
        <taxon>Actinomycetes</taxon>
        <taxon>Micrococcales</taxon>
        <taxon>Micrococcaceae</taxon>
        <taxon>Arthrobacter</taxon>
    </lineage>
</organism>
<reference evidence="9 10" key="1">
    <citation type="submission" date="2019-08" db="EMBL/GenBank/DDBJ databases">
        <title>Arthrobacter sp. nov., isolated from plateau pika and Tibetan wild ass.</title>
        <authorList>
            <person name="Ge Y."/>
        </authorList>
    </citation>
    <scope>NUCLEOTIDE SEQUENCE [LARGE SCALE GENOMIC DNA]</scope>
    <source>
        <strain evidence="9 10">785</strain>
    </source>
</reference>
<keyword evidence="3 7" id="KW-0288">FMN</keyword>
<dbReference type="GO" id="GO:0010181">
    <property type="term" value="F:FMN binding"/>
    <property type="evidence" value="ECO:0007669"/>
    <property type="project" value="InterPro"/>
</dbReference>
<dbReference type="InterPro" id="IPR012133">
    <property type="entry name" value="Alpha-hydoxy_acid_DH_FMN"/>
</dbReference>
<feature type="binding site" evidence="7">
    <location>
        <position position="248"/>
    </location>
    <ligand>
        <name>FMN</name>
        <dbReference type="ChEBI" id="CHEBI:58210"/>
    </ligand>
</feature>
<feature type="active site" description="Proton acceptor" evidence="6">
    <location>
        <position position="250"/>
    </location>
</feature>
<accession>A0A5N6MDV7</accession>
<evidence type="ECO:0000313" key="10">
    <source>
        <dbReference type="Proteomes" id="UP000326852"/>
    </source>
</evidence>
<feature type="binding site" evidence="7">
    <location>
        <begin position="304"/>
        <end position="305"/>
    </location>
    <ligand>
        <name>FMN</name>
        <dbReference type="ChEBI" id="CHEBI:58210"/>
    </ligand>
</feature>
<evidence type="ECO:0000256" key="4">
    <source>
        <dbReference type="ARBA" id="ARBA00023002"/>
    </source>
</evidence>
<dbReference type="Proteomes" id="UP000326852">
    <property type="component" value="Unassembled WGS sequence"/>
</dbReference>
<dbReference type="Pfam" id="PF01070">
    <property type="entry name" value="FMN_dh"/>
    <property type="match status" value="1"/>
</dbReference>
<comment type="similarity">
    <text evidence="5">Belongs to the FMN-dependent alpha-hydroxy acid dehydrogenase family.</text>
</comment>
<name>A0A5N6MDV7_9MICC</name>
<dbReference type="SUPFAM" id="SSF51395">
    <property type="entry name" value="FMN-linked oxidoreductases"/>
    <property type="match status" value="1"/>
</dbReference>
<feature type="binding site" evidence="7">
    <location>
        <position position="28"/>
    </location>
    <ligand>
        <name>glyoxylate</name>
        <dbReference type="ChEBI" id="CHEBI:36655"/>
    </ligand>
</feature>
<keyword evidence="2 7" id="KW-0285">Flavoprotein</keyword>
<dbReference type="PANTHER" id="PTHR10578">
    <property type="entry name" value="S -2-HYDROXY-ACID OXIDASE-RELATED"/>
    <property type="match status" value="1"/>
</dbReference>
<gene>
    <name evidence="9" type="ORF">GD627_14750</name>
</gene>
<comment type="cofactor">
    <cofactor evidence="1">
        <name>FMN</name>
        <dbReference type="ChEBI" id="CHEBI:58210"/>
    </cofactor>
</comment>
<dbReference type="InterPro" id="IPR037396">
    <property type="entry name" value="FMN_HAD"/>
</dbReference>
<dbReference type="CDD" id="cd02809">
    <property type="entry name" value="alpha_hydroxyacid_oxid_FMN"/>
    <property type="match status" value="1"/>
</dbReference>
<feature type="binding site" evidence="7">
    <location>
        <position position="110"/>
    </location>
    <ligand>
        <name>FMN</name>
        <dbReference type="ChEBI" id="CHEBI:58210"/>
    </ligand>
</feature>
<dbReference type="Gene3D" id="3.20.20.70">
    <property type="entry name" value="Aldolase class I"/>
    <property type="match status" value="1"/>
</dbReference>
<feature type="binding site" evidence="7">
    <location>
        <begin position="81"/>
        <end position="83"/>
    </location>
    <ligand>
        <name>FMN</name>
        <dbReference type="ChEBI" id="CHEBI:58210"/>
    </ligand>
</feature>
<dbReference type="PROSITE" id="PS51349">
    <property type="entry name" value="FMN_HYDROXY_ACID_DH_2"/>
    <property type="match status" value="1"/>
</dbReference>
<feature type="domain" description="FMN hydroxy acid dehydrogenase" evidence="8">
    <location>
        <begin position="2"/>
        <end position="355"/>
    </location>
</feature>
<proteinExistence type="inferred from homology"/>
<sequence length="357" mass="37863">MQREAAQSYADELEMKAKAELPDYVYGYFAGTAGGGESVQDAAAHWDAVRFRPKAFTNTSEGLTRTSILGTQLRTPVLAAPMAHQNAATPLAEIATARAVRRAGSLLGVSTNTSVPFSQIAAEGAPWWFQVYVMKDRGLSSALVERAAAAEAKALVLTVDTTRLASSELVIDPQLWPETPGKRRLANLLEEDLSGLSEDATRGAEDLTLDIIGELRERSGIEVIVKGILRGDDARRAVDAGAAGVLVSTHGGRRLGKSVTSMQALPEVVQAVGNDCEVYVDSGIRTGDHVAAALAMGARAVFVGRPVMWGLATGGEDGAAAVLERFTEELRLTMAAIGANTIRDITSDMLWRPQATC</sequence>
<keyword evidence="10" id="KW-1185">Reference proteome</keyword>
<feature type="binding site" evidence="7">
    <location>
        <position position="250"/>
    </location>
    <ligand>
        <name>glyoxylate</name>
        <dbReference type="ChEBI" id="CHEBI:36655"/>
    </ligand>
</feature>
<evidence type="ECO:0000256" key="6">
    <source>
        <dbReference type="PIRSR" id="PIRSR000138-1"/>
    </source>
</evidence>
<keyword evidence="4" id="KW-0560">Oxidoreductase</keyword>
<dbReference type="PIRSF" id="PIRSF000138">
    <property type="entry name" value="Al-hdrx_acd_dh"/>
    <property type="match status" value="1"/>
</dbReference>
<dbReference type="InterPro" id="IPR000262">
    <property type="entry name" value="FMN-dep_DH"/>
</dbReference>